<proteinExistence type="predicted"/>
<organism evidence="1 2">
    <name type="scientific">Methylobacterium pseudosasicola</name>
    <dbReference type="NCBI Taxonomy" id="582667"/>
    <lineage>
        <taxon>Bacteria</taxon>
        <taxon>Pseudomonadati</taxon>
        <taxon>Pseudomonadota</taxon>
        <taxon>Alphaproteobacteria</taxon>
        <taxon>Hyphomicrobiales</taxon>
        <taxon>Methylobacteriaceae</taxon>
        <taxon>Methylobacterium</taxon>
    </lineage>
</organism>
<evidence type="ECO:0000313" key="1">
    <source>
        <dbReference type="EMBL" id="SFL46764.1"/>
    </source>
</evidence>
<sequence length="31" mass="3315">MRRSGFDRTALVLICAGLVLLALAQLLVGFP</sequence>
<dbReference type="STRING" id="582667.SAMN05192568_1005110"/>
<keyword evidence="2" id="KW-1185">Reference proteome</keyword>
<dbReference type="AlphaFoldDB" id="A0A1I4HXI0"/>
<dbReference type="EMBL" id="FOTK01000005">
    <property type="protein sequence ID" value="SFL46764.1"/>
    <property type="molecule type" value="Genomic_DNA"/>
</dbReference>
<evidence type="ECO:0000313" key="2">
    <source>
        <dbReference type="Proteomes" id="UP000199048"/>
    </source>
</evidence>
<accession>A0A1I4HXI0</accession>
<gene>
    <name evidence="1" type="ORF">SAMN05192568_1005110</name>
</gene>
<reference evidence="2" key="1">
    <citation type="submission" date="2016-10" db="EMBL/GenBank/DDBJ databases">
        <authorList>
            <person name="Varghese N."/>
            <person name="Submissions S."/>
        </authorList>
    </citation>
    <scope>NUCLEOTIDE SEQUENCE [LARGE SCALE GENOMIC DNA]</scope>
    <source>
        <strain evidence="2">BL36</strain>
    </source>
</reference>
<dbReference type="Proteomes" id="UP000199048">
    <property type="component" value="Unassembled WGS sequence"/>
</dbReference>
<protein>
    <submittedName>
        <fullName evidence="1">Uncharacterized protein</fullName>
    </submittedName>
</protein>
<name>A0A1I4HXI0_9HYPH</name>